<gene>
    <name evidence="2" type="ORF">EVG20_g8211</name>
</gene>
<protein>
    <submittedName>
        <fullName evidence="2">Uncharacterized protein</fullName>
    </submittedName>
</protein>
<dbReference type="Proteomes" id="UP000298327">
    <property type="component" value="Unassembled WGS sequence"/>
</dbReference>
<name>A0A4Y9Y9P0_9AGAM</name>
<organism evidence="2 3">
    <name type="scientific">Dentipellis fragilis</name>
    <dbReference type="NCBI Taxonomy" id="205917"/>
    <lineage>
        <taxon>Eukaryota</taxon>
        <taxon>Fungi</taxon>
        <taxon>Dikarya</taxon>
        <taxon>Basidiomycota</taxon>
        <taxon>Agaricomycotina</taxon>
        <taxon>Agaricomycetes</taxon>
        <taxon>Russulales</taxon>
        <taxon>Hericiaceae</taxon>
        <taxon>Dentipellis</taxon>
    </lineage>
</organism>
<reference evidence="2 3" key="1">
    <citation type="submission" date="2019-02" db="EMBL/GenBank/DDBJ databases">
        <title>Genome sequencing of the rare red list fungi Dentipellis fragilis.</title>
        <authorList>
            <person name="Buettner E."/>
            <person name="Kellner H."/>
        </authorList>
    </citation>
    <scope>NUCLEOTIDE SEQUENCE [LARGE SCALE GENOMIC DNA]</scope>
    <source>
        <strain evidence="2 3">DSM 105465</strain>
    </source>
</reference>
<keyword evidence="3" id="KW-1185">Reference proteome</keyword>
<proteinExistence type="predicted"/>
<evidence type="ECO:0000313" key="3">
    <source>
        <dbReference type="Proteomes" id="UP000298327"/>
    </source>
</evidence>
<feature type="region of interest" description="Disordered" evidence="1">
    <location>
        <begin position="84"/>
        <end position="121"/>
    </location>
</feature>
<dbReference type="EMBL" id="SEOQ01000692">
    <property type="protein sequence ID" value="TFY58277.1"/>
    <property type="molecule type" value="Genomic_DNA"/>
</dbReference>
<comment type="caution">
    <text evidence="2">The sequence shown here is derived from an EMBL/GenBank/DDBJ whole genome shotgun (WGS) entry which is preliminary data.</text>
</comment>
<dbReference type="AlphaFoldDB" id="A0A4Y9Y9P0"/>
<evidence type="ECO:0000256" key="1">
    <source>
        <dbReference type="SAM" id="MobiDB-lite"/>
    </source>
</evidence>
<feature type="region of interest" description="Disordered" evidence="1">
    <location>
        <begin position="1"/>
        <end position="64"/>
    </location>
</feature>
<accession>A0A4Y9Y9P0</accession>
<evidence type="ECO:0000313" key="2">
    <source>
        <dbReference type="EMBL" id="TFY58277.1"/>
    </source>
</evidence>
<feature type="compositionally biased region" description="Basic and acidic residues" evidence="1">
    <location>
        <begin position="10"/>
        <end position="27"/>
    </location>
</feature>
<sequence>MPADPCTPSDDARRSCLDTDGAVKNHSPESTPNHAHILEAASSSQKGADGFVSREGNDPKIPPVSDFGFLYDDLPTQLNFEFEEGNDIGDVSTAENAEPEPEIGQISGSREKASLQKIPKT</sequence>